<organism evidence="1">
    <name type="scientific">marine sediment metagenome</name>
    <dbReference type="NCBI Taxonomy" id="412755"/>
    <lineage>
        <taxon>unclassified sequences</taxon>
        <taxon>metagenomes</taxon>
        <taxon>ecological metagenomes</taxon>
    </lineage>
</organism>
<name>A0A0F9RA68_9ZZZZ</name>
<sequence length="106" mass="12385">MSDQEERNEDYKKELIDSGHEKRDGFVKKHPKLKQYCEDCEYIQLYDCMNADDALALAKCLENPKITNEAPLAKRFDVTTEYNFCTTSRMSCPDRCDKFKGKLQTT</sequence>
<accession>A0A0F9RA68</accession>
<proteinExistence type="predicted"/>
<comment type="caution">
    <text evidence="1">The sequence shown here is derived from an EMBL/GenBank/DDBJ whole genome shotgun (WGS) entry which is preliminary data.</text>
</comment>
<evidence type="ECO:0000313" key="1">
    <source>
        <dbReference type="EMBL" id="KKN51754.1"/>
    </source>
</evidence>
<reference evidence="1" key="1">
    <citation type="journal article" date="2015" name="Nature">
        <title>Complex archaea that bridge the gap between prokaryotes and eukaryotes.</title>
        <authorList>
            <person name="Spang A."/>
            <person name="Saw J.H."/>
            <person name="Jorgensen S.L."/>
            <person name="Zaremba-Niedzwiedzka K."/>
            <person name="Martijn J."/>
            <person name="Lind A.E."/>
            <person name="van Eijk R."/>
            <person name="Schleper C."/>
            <person name="Guy L."/>
            <person name="Ettema T.J."/>
        </authorList>
    </citation>
    <scope>NUCLEOTIDE SEQUENCE</scope>
</reference>
<gene>
    <name evidence="1" type="ORF">LCGC14_0619310</name>
</gene>
<dbReference type="AlphaFoldDB" id="A0A0F9RA68"/>
<dbReference type="EMBL" id="LAZR01001049">
    <property type="protein sequence ID" value="KKN51754.1"/>
    <property type="molecule type" value="Genomic_DNA"/>
</dbReference>
<protein>
    <submittedName>
        <fullName evidence="1">Uncharacterized protein</fullName>
    </submittedName>
</protein>